<proteinExistence type="predicted"/>
<dbReference type="EMBL" id="CP126114">
    <property type="protein sequence ID" value="WHY85180.1"/>
    <property type="molecule type" value="Genomic_DNA"/>
</dbReference>
<gene>
    <name evidence="1" type="ORF">QNH39_21555</name>
</gene>
<name>A0AA95MNH2_9BACI</name>
<evidence type="ECO:0000313" key="2">
    <source>
        <dbReference type="Proteomes" id="UP001178288"/>
    </source>
</evidence>
<sequence>MMTQYIQKGHYEATELDGEWIILNTDQYTITKLNDVGGHCWSLLNEMQTAASLTKSLLVKFSTIENEHQVKKDIEDFLANLVQCGLIEYVD</sequence>
<dbReference type="KEGG" id="nnv:QNH39_21555"/>
<dbReference type="Gene3D" id="1.10.10.1150">
    <property type="entry name" value="Coenzyme PQQ synthesis protein D (PqqD)"/>
    <property type="match status" value="1"/>
</dbReference>
<dbReference type="InterPro" id="IPR041881">
    <property type="entry name" value="PqqD_sf"/>
</dbReference>
<dbReference type="Proteomes" id="UP001178288">
    <property type="component" value="Chromosome"/>
</dbReference>
<reference evidence="1" key="1">
    <citation type="submission" date="2023-05" db="EMBL/GenBank/DDBJ databases">
        <title>Comparative genomics of Bacillaceae isolates and their secondary metabolite potential.</title>
        <authorList>
            <person name="Song L."/>
            <person name="Nielsen L.J."/>
            <person name="Mohite O."/>
            <person name="Xu X."/>
            <person name="Weber T."/>
            <person name="Kovacs A.T."/>
        </authorList>
    </citation>
    <scope>NUCLEOTIDE SEQUENCE</scope>
    <source>
        <strain evidence="1">XLM17</strain>
    </source>
</reference>
<organism evidence="1 2">
    <name type="scientific">Neobacillus novalis</name>
    <dbReference type="NCBI Taxonomy" id="220687"/>
    <lineage>
        <taxon>Bacteria</taxon>
        <taxon>Bacillati</taxon>
        <taxon>Bacillota</taxon>
        <taxon>Bacilli</taxon>
        <taxon>Bacillales</taxon>
        <taxon>Bacillaceae</taxon>
        <taxon>Neobacillus</taxon>
    </lineage>
</organism>
<protein>
    <submittedName>
        <fullName evidence="1">PqqD family protein</fullName>
    </submittedName>
</protein>
<keyword evidence="2" id="KW-1185">Reference proteome</keyword>
<dbReference type="Pfam" id="PF05402">
    <property type="entry name" value="PqqD"/>
    <property type="match status" value="1"/>
</dbReference>
<dbReference type="InterPro" id="IPR008792">
    <property type="entry name" value="PQQD"/>
</dbReference>
<dbReference type="RefSeq" id="WP_235845562.1">
    <property type="nucleotide sequence ID" value="NZ_CP126114.1"/>
</dbReference>
<evidence type="ECO:0000313" key="1">
    <source>
        <dbReference type="EMBL" id="WHY85180.1"/>
    </source>
</evidence>
<accession>A0AA95MNH2</accession>
<dbReference type="AlphaFoldDB" id="A0AA95MNH2"/>